<dbReference type="EMBL" id="LAQS01000012">
    <property type="protein sequence ID" value="KKZ73930.1"/>
    <property type="molecule type" value="Genomic_DNA"/>
</dbReference>
<protein>
    <submittedName>
        <fullName evidence="1">Uncharacterized protein</fullName>
    </submittedName>
</protein>
<keyword evidence="2" id="KW-1185">Reference proteome</keyword>
<evidence type="ECO:0000313" key="2">
    <source>
        <dbReference type="Proteomes" id="UP000265325"/>
    </source>
</evidence>
<evidence type="ECO:0000313" key="1">
    <source>
        <dbReference type="EMBL" id="KKZ73930.1"/>
    </source>
</evidence>
<proteinExistence type="predicted"/>
<reference evidence="1 2" key="1">
    <citation type="submission" date="2015-05" db="EMBL/GenBank/DDBJ databases">
        <title>Draft Genome assembly of Streptomyces showdoensis.</title>
        <authorList>
            <person name="Thapa K.K."/>
            <person name="Metsa-Ketela M."/>
        </authorList>
    </citation>
    <scope>NUCLEOTIDE SEQUENCE [LARGE SCALE GENOMIC DNA]</scope>
    <source>
        <strain evidence="1 2">ATCC 15227</strain>
    </source>
</reference>
<accession>A0A2P2GQZ4</accession>
<dbReference type="Proteomes" id="UP000265325">
    <property type="component" value="Unassembled WGS sequence"/>
</dbReference>
<gene>
    <name evidence="1" type="ORF">VO63_09975</name>
</gene>
<name>A0A2P2GQZ4_STREW</name>
<sequence length="110" mass="11528">MYLHWYTRAKTFISSAVQTDTTRPLVAVSPANAAFMRPAVRLKATGLFPTGFAALSLGDTSASLLAGSRPIGEGSMAHSITAYRHAATPRDGAYRDIGLDLVEVTSSAAG</sequence>
<comment type="caution">
    <text evidence="1">The sequence shown here is derived from an EMBL/GenBank/DDBJ whole genome shotgun (WGS) entry which is preliminary data.</text>
</comment>
<organism evidence="1 2">
    <name type="scientific">Streptomyces showdoensis</name>
    <dbReference type="NCBI Taxonomy" id="68268"/>
    <lineage>
        <taxon>Bacteria</taxon>
        <taxon>Bacillati</taxon>
        <taxon>Actinomycetota</taxon>
        <taxon>Actinomycetes</taxon>
        <taxon>Kitasatosporales</taxon>
        <taxon>Streptomycetaceae</taxon>
        <taxon>Streptomyces</taxon>
    </lineage>
</organism>
<dbReference type="AlphaFoldDB" id="A0A2P2GQZ4"/>